<dbReference type="RefSeq" id="WP_304122347.1">
    <property type="nucleotide sequence ID" value="NZ_DYZA01000135.1"/>
</dbReference>
<dbReference type="GO" id="GO:0046872">
    <property type="term" value="F:metal ion binding"/>
    <property type="evidence" value="ECO:0007669"/>
    <property type="project" value="UniProtKB-KW"/>
</dbReference>
<dbReference type="InterPro" id="IPR040074">
    <property type="entry name" value="BssD/PflA/YjjW"/>
</dbReference>
<feature type="domain" description="4Fe-4S ferredoxin-type" evidence="10">
    <location>
        <begin position="48"/>
        <end position="77"/>
    </location>
</feature>
<evidence type="ECO:0000259" key="10">
    <source>
        <dbReference type="PROSITE" id="PS51379"/>
    </source>
</evidence>
<dbReference type="Proteomes" id="UP000698963">
    <property type="component" value="Unassembled WGS sequence"/>
</dbReference>
<feature type="domain" description="4Fe-4S ferredoxin-type" evidence="10">
    <location>
        <begin position="78"/>
        <end position="108"/>
    </location>
</feature>
<dbReference type="SFLD" id="SFLDG01066">
    <property type="entry name" value="organic_radical-activating_enz"/>
    <property type="match status" value="1"/>
</dbReference>
<dbReference type="PROSITE" id="PS01087">
    <property type="entry name" value="RADICAL_ACTIVATING"/>
    <property type="match status" value="1"/>
</dbReference>
<dbReference type="PANTHER" id="PTHR30352:SF4">
    <property type="entry name" value="PYRUVATE FORMATE-LYASE 2-ACTIVATING ENZYME"/>
    <property type="match status" value="1"/>
</dbReference>
<dbReference type="SFLD" id="SFLDG01118">
    <property type="entry name" value="activating_enzymes__group_2"/>
    <property type="match status" value="1"/>
</dbReference>
<keyword evidence="7" id="KW-0560">Oxidoreductase</keyword>
<keyword evidence="6" id="KW-0479">Metal-binding</keyword>
<evidence type="ECO:0000259" key="11">
    <source>
        <dbReference type="PROSITE" id="PS51918"/>
    </source>
</evidence>
<accession>A0A921AX06</accession>
<dbReference type="GO" id="GO:0016491">
    <property type="term" value="F:oxidoreductase activity"/>
    <property type="evidence" value="ECO:0007669"/>
    <property type="project" value="UniProtKB-KW"/>
</dbReference>
<keyword evidence="5" id="KW-0949">S-adenosyl-L-methionine</keyword>
<evidence type="ECO:0000256" key="2">
    <source>
        <dbReference type="ARBA" id="ARBA00009777"/>
    </source>
</evidence>
<dbReference type="NCBIfam" id="TIGR02494">
    <property type="entry name" value="PFLE_PFLC"/>
    <property type="match status" value="1"/>
</dbReference>
<dbReference type="SFLD" id="SFLDS00029">
    <property type="entry name" value="Radical_SAM"/>
    <property type="match status" value="1"/>
</dbReference>
<keyword evidence="8" id="KW-0408">Iron</keyword>
<dbReference type="EMBL" id="DYZA01000135">
    <property type="protein sequence ID" value="HJD97333.1"/>
    <property type="molecule type" value="Genomic_DNA"/>
</dbReference>
<reference evidence="12" key="1">
    <citation type="journal article" date="2021" name="PeerJ">
        <title>Extensive microbial diversity within the chicken gut microbiome revealed by metagenomics and culture.</title>
        <authorList>
            <person name="Gilroy R."/>
            <person name="Ravi A."/>
            <person name="Getino M."/>
            <person name="Pursley I."/>
            <person name="Horton D.L."/>
            <person name="Alikhan N.F."/>
            <person name="Baker D."/>
            <person name="Gharbi K."/>
            <person name="Hall N."/>
            <person name="Watson M."/>
            <person name="Adriaenssens E.M."/>
            <person name="Foster-Nyarko E."/>
            <person name="Jarju S."/>
            <person name="Secka A."/>
            <person name="Antonio M."/>
            <person name="Oren A."/>
            <person name="Chaudhuri R.R."/>
            <person name="La Ragione R."/>
            <person name="Hildebrand F."/>
            <person name="Pallen M.J."/>
        </authorList>
    </citation>
    <scope>NUCLEOTIDE SEQUENCE</scope>
    <source>
        <strain evidence="12">ChiGjej2B2-19336</strain>
    </source>
</reference>
<keyword evidence="9" id="KW-0411">Iron-sulfur</keyword>
<evidence type="ECO:0000256" key="3">
    <source>
        <dbReference type="ARBA" id="ARBA00011245"/>
    </source>
</evidence>
<evidence type="ECO:0000256" key="4">
    <source>
        <dbReference type="ARBA" id="ARBA00022485"/>
    </source>
</evidence>
<dbReference type="Pfam" id="PF12838">
    <property type="entry name" value="Fer4_7"/>
    <property type="match status" value="1"/>
</dbReference>
<dbReference type="InterPro" id="IPR007197">
    <property type="entry name" value="rSAM"/>
</dbReference>
<evidence type="ECO:0000256" key="7">
    <source>
        <dbReference type="ARBA" id="ARBA00023002"/>
    </source>
</evidence>
<name>A0A921AX06_9BACT</name>
<comment type="subunit">
    <text evidence="3">Monomer.</text>
</comment>
<organism evidence="12 13">
    <name type="scientific">Mailhella massiliensis</name>
    <dbReference type="NCBI Taxonomy" id="1903261"/>
    <lineage>
        <taxon>Bacteria</taxon>
        <taxon>Pseudomonadati</taxon>
        <taxon>Thermodesulfobacteriota</taxon>
        <taxon>Desulfovibrionia</taxon>
        <taxon>Desulfovibrionales</taxon>
        <taxon>Desulfovibrionaceae</taxon>
        <taxon>Mailhella</taxon>
    </lineage>
</organism>
<protein>
    <submittedName>
        <fullName evidence="12">Glycyl-radical enzyme activating protein</fullName>
    </submittedName>
</protein>
<reference evidence="12" key="2">
    <citation type="submission" date="2021-09" db="EMBL/GenBank/DDBJ databases">
        <authorList>
            <person name="Gilroy R."/>
        </authorList>
    </citation>
    <scope>NUCLEOTIDE SEQUENCE</scope>
    <source>
        <strain evidence="12">ChiGjej2B2-19336</strain>
    </source>
</reference>
<evidence type="ECO:0000256" key="5">
    <source>
        <dbReference type="ARBA" id="ARBA00022691"/>
    </source>
</evidence>
<evidence type="ECO:0000256" key="1">
    <source>
        <dbReference type="ARBA" id="ARBA00001966"/>
    </source>
</evidence>
<dbReference type="SUPFAM" id="SSF54862">
    <property type="entry name" value="4Fe-4S ferredoxins"/>
    <property type="match status" value="1"/>
</dbReference>
<feature type="domain" description="Radical SAM core" evidence="11">
    <location>
        <begin position="17"/>
        <end position="296"/>
    </location>
</feature>
<dbReference type="PIRSF" id="PIRSF000371">
    <property type="entry name" value="PFL_act_enz"/>
    <property type="match status" value="1"/>
</dbReference>
<dbReference type="InterPro" id="IPR012839">
    <property type="entry name" value="Organic_radical_activase"/>
</dbReference>
<dbReference type="Gene3D" id="3.30.70.20">
    <property type="match status" value="1"/>
</dbReference>
<dbReference type="Gene3D" id="3.20.20.70">
    <property type="entry name" value="Aldolase class I"/>
    <property type="match status" value="1"/>
</dbReference>
<dbReference type="InterPro" id="IPR013785">
    <property type="entry name" value="Aldolase_TIM"/>
</dbReference>
<evidence type="ECO:0000256" key="8">
    <source>
        <dbReference type="ARBA" id="ARBA00023004"/>
    </source>
</evidence>
<evidence type="ECO:0000313" key="13">
    <source>
        <dbReference type="Proteomes" id="UP000698963"/>
    </source>
</evidence>
<dbReference type="Pfam" id="PF04055">
    <property type="entry name" value="Radical_SAM"/>
    <property type="match status" value="1"/>
</dbReference>
<dbReference type="InterPro" id="IPR017896">
    <property type="entry name" value="4Fe4S_Fe-S-bd"/>
</dbReference>
<evidence type="ECO:0000313" key="12">
    <source>
        <dbReference type="EMBL" id="HJD97333.1"/>
    </source>
</evidence>
<dbReference type="AlphaFoldDB" id="A0A921AX06"/>
<dbReference type="PROSITE" id="PS51918">
    <property type="entry name" value="RADICAL_SAM"/>
    <property type="match status" value="1"/>
</dbReference>
<dbReference type="PANTHER" id="PTHR30352">
    <property type="entry name" value="PYRUVATE FORMATE-LYASE-ACTIVATING ENZYME"/>
    <property type="match status" value="1"/>
</dbReference>
<dbReference type="InterPro" id="IPR058240">
    <property type="entry name" value="rSAM_sf"/>
</dbReference>
<gene>
    <name evidence="12" type="ORF">K8W16_06785</name>
</gene>
<dbReference type="InterPro" id="IPR001989">
    <property type="entry name" value="Radical_activat_CS"/>
</dbReference>
<keyword evidence="4" id="KW-0004">4Fe-4S</keyword>
<comment type="cofactor">
    <cofactor evidence="1">
        <name>[4Fe-4S] cluster</name>
        <dbReference type="ChEBI" id="CHEBI:49883"/>
    </cofactor>
</comment>
<proteinExistence type="inferred from homology"/>
<dbReference type="InterPro" id="IPR034457">
    <property type="entry name" value="Organic_radical-activating"/>
</dbReference>
<dbReference type="PROSITE" id="PS51379">
    <property type="entry name" value="4FE4S_FER_2"/>
    <property type="match status" value="2"/>
</dbReference>
<evidence type="ECO:0000256" key="6">
    <source>
        <dbReference type="ARBA" id="ARBA00022723"/>
    </source>
</evidence>
<sequence>MSATHGLIFNIQKFSIHDGPGIRTLVFFKGCPLRCLWCCNPESQSPEPEHGYRPEKCFGCGRCVARCKKGVLSLKEDRTLAVRRDLCRGECPDCVKVCPDKALVFYGKPYTVAEVLKVVEQDALFYTRSGGGLTVSGGEPLMQPDFLYELCREAGRRRIDVAMETSAFAPEAAFLSVMPYIRHLMVDVKHMDEEAHRRATGVSNRLILSNLEALRREFPSLPLRIRTPVIPGVNSEEDNLLATAEFARSLGAEYELLAYHSMGRSKYDSLGRPYPMGDVQLPEAEFEALKNKVATL</sequence>
<evidence type="ECO:0000256" key="9">
    <source>
        <dbReference type="ARBA" id="ARBA00023014"/>
    </source>
</evidence>
<comment type="similarity">
    <text evidence="2">Belongs to the organic radical-activating enzymes family.</text>
</comment>
<comment type="caution">
    <text evidence="12">The sequence shown here is derived from an EMBL/GenBank/DDBJ whole genome shotgun (WGS) entry which is preliminary data.</text>
</comment>
<dbReference type="SUPFAM" id="SSF102114">
    <property type="entry name" value="Radical SAM enzymes"/>
    <property type="match status" value="1"/>
</dbReference>
<dbReference type="GO" id="GO:0051539">
    <property type="term" value="F:4 iron, 4 sulfur cluster binding"/>
    <property type="evidence" value="ECO:0007669"/>
    <property type="project" value="UniProtKB-KW"/>
</dbReference>